<keyword evidence="2" id="KW-0472">Membrane</keyword>
<evidence type="ECO:0000256" key="2">
    <source>
        <dbReference type="SAM" id="Phobius"/>
    </source>
</evidence>
<evidence type="ECO:0000313" key="3">
    <source>
        <dbReference type="EMBL" id="MBE9254692.1"/>
    </source>
</evidence>
<dbReference type="PANTHER" id="PTHR33787">
    <property type="match status" value="1"/>
</dbReference>
<dbReference type="Proteomes" id="UP000658720">
    <property type="component" value="Unassembled WGS sequence"/>
</dbReference>
<comment type="similarity">
    <text evidence="1">Belongs to the ycf20 family.</text>
</comment>
<organism evidence="3 4">
    <name type="scientific">Synechocystis salina LEGE 00031</name>
    <dbReference type="NCBI Taxonomy" id="1828736"/>
    <lineage>
        <taxon>Bacteria</taxon>
        <taxon>Bacillati</taxon>
        <taxon>Cyanobacteriota</taxon>
        <taxon>Cyanophyceae</taxon>
        <taxon>Synechococcales</taxon>
        <taxon>Merismopediaceae</taxon>
        <taxon>Synechocystis</taxon>
    </lineage>
</organism>
<evidence type="ECO:0000256" key="1">
    <source>
        <dbReference type="ARBA" id="ARBA00009846"/>
    </source>
</evidence>
<name>A0ABR9VTL1_9SYNC</name>
<gene>
    <name evidence="3" type="ORF">IQ217_12760</name>
</gene>
<evidence type="ECO:0000313" key="4">
    <source>
        <dbReference type="Proteomes" id="UP000658720"/>
    </source>
</evidence>
<dbReference type="Pfam" id="PF04483">
    <property type="entry name" value="DUF565"/>
    <property type="match status" value="1"/>
</dbReference>
<feature type="transmembrane region" description="Helical" evidence="2">
    <location>
        <begin position="55"/>
        <end position="75"/>
    </location>
</feature>
<comment type="caution">
    <text evidence="3">The sequence shown here is derived from an EMBL/GenBank/DDBJ whole genome shotgun (WGS) entry which is preliminary data.</text>
</comment>
<keyword evidence="4" id="KW-1185">Reference proteome</keyword>
<dbReference type="EMBL" id="JADEVV010000036">
    <property type="protein sequence ID" value="MBE9254692.1"/>
    <property type="molecule type" value="Genomic_DNA"/>
</dbReference>
<dbReference type="InterPro" id="IPR007572">
    <property type="entry name" value="Uncharacterised_Ycf20"/>
</dbReference>
<proteinExistence type="inferred from homology"/>
<sequence length="109" mass="12599">MQRTRLNTIVEVRGQQLSQFFRNPWRRISLSLLAFLFGFFVGTAVATTAGQNAQWDVVCAAFILLFCEFVNRWFYRRGVKMGELRADILNIFKMGVSYSLFLEAFKLGS</sequence>
<dbReference type="RefSeq" id="WP_190598298.1">
    <property type="nucleotide sequence ID" value="NZ_JADEVV010000036.1"/>
</dbReference>
<keyword evidence="2" id="KW-1133">Transmembrane helix</keyword>
<protein>
    <submittedName>
        <fullName evidence="3">DUF565 domain-containing protein</fullName>
    </submittedName>
</protein>
<feature type="transmembrane region" description="Helical" evidence="2">
    <location>
        <begin position="28"/>
        <end position="49"/>
    </location>
</feature>
<accession>A0ABR9VTL1</accession>
<dbReference type="PANTHER" id="PTHR33787:SF5">
    <property type="entry name" value="YCF20-LIKE PROTEIN"/>
    <property type="match status" value="1"/>
</dbReference>
<keyword evidence="2" id="KW-0812">Transmembrane</keyword>
<reference evidence="3 4" key="1">
    <citation type="submission" date="2020-10" db="EMBL/GenBank/DDBJ databases">
        <authorList>
            <person name="Castelo-Branco R."/>
            <person name="Eusebio N."/>
            <person name="Adriana R."/>
            <person name="Vieira A."/>
            <person name="Brugerolle De Fraissinette N."/>
            <person name="Rezende De Castro R."/>
            <person name="Schneider M.P."/>
            <person name="Vasconcelos V."/>
            <person name="Leao P.N."/>
        </authorList>
    </citation>
    <scope>NUCLEOTIDE SEQUENCE [LARGE SCALE GENOMIC DNA]</scope>
    <source>
        <strain evidence="3 4">LEGE 00031</strain>
    </source>
</reference>